<organism evidence="1 2">
    <name type="scientific">Euzebyella saccharophila</name>
    <dbReference type="NCBI Taxonomy" id="679664"/>
    <lineage>
        <taxon>Bacteria</taxon>
        <taxon>Pseudomonadati</taxon>
        <taxon>Bacteroidota</taxon>
        <taxon>Flavobacteriia</taxon>
        <taxon>Flavobacteriales</taxon>
        <taxon>Flavobacteriaceae</taxon>
        <taxon>Euzebyella</taxon>
    </lineage>
</organism>
<dbReference type="InterPro" id="IPR029035">
    <property type="entry name" value="DHS-like_NAD/FAD-binding_dom"/>
</dbReference>
<evidence type="ECO:0008006" key="3">
    <source>
        <dbReference type="Google" id="ProtNLM"/>
    </source>
</evidence>
<reference evidence="2" key="1">
    <citation type="journal article" date="2019" name="Int. J. Syst. Evol. Microbiol.">
        <title>The Global Catalogue of Microorganisms (GCM) 10K type strain sequencing project: providing services to taxonomists for standard genome sequencing and annotation.</title>
        <authorList>
            <consortium name="The Broad Institute Genomics Platform"/>
            <consortium name="The Broad Institute Genome Sequencing Center for Infectious Disease"/>
            <person name="Wu L."/>
            <person name="Ma J."/>
        </authorList>
    </citation>
    <scope>NUCLEOTIDE SEQUENCE [LARGE SCALE GENOMIC DNA]</scope>
    <source>
        <strain evidence="2">CECT 7477</strain>
    </source>
</reference>
<evidence type="ECO:0000313" key="1">
    <source>
        <dbReference type="EMBL" id="MFC4094813.1"/>
    </source>
</evidence>
<dbReference type="RefSeq" id="WP_192462264.1">
    <property type="nucleotide sequence ID" value="NZ_JACYFJ010000003.1"/>
</dbReference>
<evidence type="ECO:0000313" key="2">
    <source>
        <dbReference type="Proteomes" id="UP001595814"/>
    </source>
</evidence>
<accession>A0ABV8JJ52</accession>
<comment type="caution">
    <text evidence="1">The sequence shown here is derived from an EMBL/GenBank/DDBJ whole genome shotgun (WGS) entry which is preliminary data.</text>
</comment>
<keyword evidence="2" id="KW-1185">Reference proteome</keyword>
<dbReference type="EMBL" id="JBHSAW010000003">
    <property type="protein sequence ID" value="MFC4094813.1"/>
    <property type="molecule type" value="Genomic_DNA"/>
</dbReference>
<proteinExistence type="predicted"/>
<protein>
    <recommendedName>
        <fullName evidence="3">Deacetylase sirtuin-type domain-containing protein</fullName>
    </recommendedName>
</protein>
<name>A0ABV8JJ52_9FLAO</name>
<sequence length="373" mass="43219">MNNKTVYVLGAGFSKPAGAPLQNELVEDIINLRNENFSQQDTIINKLNKFENFLENQLFIDKANFKKVTLEDVFTPLDRCIIDNVSYRGILPKKLKSLREDIYNLIVVALKERLDKNDNKGYIDDFAKIIVSEAQKRVSNIKRDTISILSTNWDILLDNSLNSAIRTLYKKDSLIDGVVDYCCHVSSYDEHDHKIKPGLQALGEGKYNVKLLKLHGSMNWLQCTNCQRLYIKFNNKLVDYRRFGNSKCRHCRKNYNGNNYALESNLIMPTFLKDLNNFQVKLIWQNAGIELSEANKIVFIGYSLPYADFELRQLLSRMVRHDAVIDVVLREKDNLEENPTFKRYKDFFGKRQLNPLGNGVEPYIEELKIQGLS</sequence>
<dbReference type="Proteomes" id="UP001595814">
    <property type="component" value="Unassembled WGS sequence"/>
</dbReference>
<gene>
    <name evidence="1" type="ORF">ACFOUT_02940</name>
</gene>
<dbReference type="SUPFAM" id="SSF52467">
    <property type="entry name" value="DHS-like NAD/FAD-binding domain"/>
    <property type="match status" value="1"/>
</dbReference>